<keyword evidence="5" id="KW-0238">DNA-binding</keyword>
<organism evidence="10 11">
    <name type="scientific">Ranitomeya imitator</name>
    <name type="common">mimic poison frog</name>
    <dbReference type="NCBI Taxonomy" id="111125"/>
    <lineage>
        <taxon>Eukaryota</taxon>
        <taxon>Metazoa</taxon>
        <taxon>Chordata</taxon>
        <taxon>Craniata</taxon>
        <taxon>Vertebrata</taxon>
        <taxon>Euteleostomi</taxon>
        <taxon>Amphibia</taxon>
        <taxon>Batrachia</taxon>
        <taxon>Anura</taxon>
        <taxon>Neobatrachia</taxon>
        <taxon>Hyloidea</taxon>
        <taxon>Dendrobatidae</taxon>
        <taxon>Dendrobatinae</taxon>
        <taxon>Ranitomeya</taxon>
    </lineage>
</organism>
<evidence type="ECO:0000256" key="7">
    <source>
        <dbReference type="ARBA" id="ARBA00023269"/>
    </source>
</evidence>
<feature type="compositionally biased region" description="Polar residues" evidence="8">
    <location>
        <begin position="1"/>
        <end position="10"/>
    </location>
</feature>
<dbReference type="PANTHER" id="PTHR45810">
    <property type="entry name" value="HISTONE H3.2"/>
    <property type="match status" value="1"/>
</dbReference>
<dbReference type="CDD" id="cd22911">
    <property type="entry name" value="HFD_H3"/>
    <property type="match status" value="1"/>
</dbReference>
<dbReference type="InterPro" id="IPR000164">
    <property type="entry name" value="Histone_H3/CENP-A"/>
</dbReference>
<protein>
    <recommendedName>
        <fullName evidence="9">Core Histone H2A/H2B/H3 domain-containing protein</fullName>
    </recommendedName>
</protein>
<feature type="compositionally biased region" description="Basic residues" evidence="8">
    <location>
        <begin position="127"/>
        <end position="142"/>
    </location>
</feature>
<feature type="compositionally biased region" description="Low complexity" evidence="8">
    <location>
        <begin position="71"/>
        <end position="96"/>
    </location>
</feature>
<comment type="subcellular location">
    <subcellularLocation>
        <location evidence="2">Chromosome</location>
    </subcellularLocation>
    <subcellularLocation>
        <location evidence="1">Nucleus</location>
    </subcellularLocation>
</comment>
<evidence type="ECO:0000256" key="4">
    <source>
        <dbReference type="ARBA" id="ARBA00022454"/>
    </source>
</evidence>
<keyword evidence="11" id="KW-1185">Reference proteome</keyword>
<gene>
    <name evidence="10" type="ORF">RIMI_LOCUS16941652</name>
</gene>
<dbReference type="InterPro" id="IPR009072">
    <property type="entry name" value="Histone-fold"/>
</dbReference>
<proteinExistence type="inferred from homology"/>
<dbReference type="Proteomes" id="UP001176940">
    <property type="component" value="Unassembled WGS sequence"/>
</dbReference>
<feature type="compositionally biased region" description="Polar residues" evidence="8">
    <location>
        <begin position="97"/>
        <end position="106"/>
    </location>
</feature>
<dbReference type="Pfam" id="PF00125">
    <property type="entry name" value="Histone"/>
    <property type="match status" value="1"/>
</dbReference>
<evidence type="ECO:0000256" key="3">
    <source>
        <dbReference type="ARBA" id="ARBA00010343"/>
    </source>
</evidence>
<dbReference type="SUPFAM" id="SSF47113">
    <property type="entry name" value="Histone-fold"/>
    <property type="match status" value="1"/>
</dbReference>
<feature type="compositionally biased region" description="Basic residues" evidence="8">
    <location>
        <begin position="60"/>
        <end position="69"/>
    </location>
</feature>
<evidence type="ECO:0000256" key="2">
    <source>
        <dbReference type="ARBA" id="ARBA00004286"/>
    </source>
</evidence>
<feature type="domain" description="Core Histone H2A/H2B/H3" evidence="9">
    <location>
        <begin position="140"/>
        <end position="229"/>
    </location>
</feature>
<accession>A0ABN9M749</accession>
<sequence>MRPGPSVTSQSHDRDVTEGPGRTASLEPDRRLQRRGDRDVRGTDWVSTFYIIMRNLQSLSHRRKSKQPQKRPAASPRSPQSARPSTSQSPQSRRPATSQSPQSKTRASSRKSPEYEGPSTPKLSPGKGKKATNRKRPYRPGKRVLMEIRKYQKSTELLLRKAPFARLVREICMEYSRGMPYAWQSTAIMALQESAEAFLVRLLEDSYLCSLHAKRVTLYPKDIQLARKIRGIQNGLG</sequence>
<evidence type="ECO:0000313" key="11">
    <source>
        <dbReference type="Proteomes" id="UP001176940"/>
    </source>
</evidence>
<evidence type="ECO:0000259" key="9">
    <source>
        <dbReference type="Pfam" id="PF00125"/>
    </source>
</evidence>
<keyword evidence="4" id="KW-0158">Chromosome</keyword>
<dbReference type="InterPro" id="IPR007125">
    <property type="entry name" value="H2A/H2B/H3"/>
</dbReference>
<feature type="compositionally biased region" description="Basic and acidic residues" evidence="8">
    <location>
        <begin position="27"/>
        <end position="42"/>
    </location>
</feature>
<evidence type="ECO:0000256" key="1">
    <source>
        <dbReference type="ARBA" id="ARBA00004123"/>
    </source>
</evidence>
<dbReference type="PRINTS" id="PR00622">
    <property type="entry name" value="HISTONEH3"/>
</dbReference>
<dbReference type="SMART" id="SM00428">
    <property type="entry name" value="H3"/>
    <property type="match status" value="1"/>
</dbReference>
<dbReference type="PROSITE" id="PS00959">
    <property type="entry name" value="HISTONE_H3_2"/>
    <property type="match status" value="1"/>
</dbReference>
<evidence type="ECO:0000313" key="10">
    <source>
        <dbReference type="EMBL" id="CAJ0959678.1"/>
    </source>
</evidence>
<evidence type="ECO:0000256" key="5">
    <source>
        <dbReference type="ARBA" id="ARBA00023125"/>
    </source>
</evidence>
<reference evidence="10" key="1">
    <citation type="submission" date="2023-07" db="EMBL/GenBank/DDBJ databases">
        <authorList>
            <person name="Stuckert A."/>
        </authorList>
    </citation>
    <scope>NUCLEOTIDE SEQUENCE</scope>
</reference>
<dbReference type="PANTHER" id="PTHR45810:SF17">
    <property type="entry name" value="HISTONE H3-LIKE CENTROMERIC PROTEIN A"/>
    <property type="match status" value="1"/>
</dbReference>
<feature type="region of interest" description="Disordered" evidence="8">
    <location>
        <begin position="1"/>
        <end position="142"/>
    </location>
</feature>
<comment type="similarity">
    <text evidence="3">Belongs to the histone H3 family.</text>
</comment>
<dbReference type="Gene3D" id="1.10.20.10">
    <property type="entry name" value="Histone, subunit A"/>
    <property type="match status" value="1"/>
</dbReference>
<evidence type="ECO:0000256" key="8">
    <source>
        <dbReference type="SAM" id="MobiDB-lite"/>
    </source>
</evidence>
<keyword evidence="7" id="KW-0544">Nucleosome core</keyword>
<comment type="caution">
    <text evidence="10">The sequence shown here is derived from an EMBL/GenBank/DDBJ whole genome shotgun (WGS) entry which is preliminary data.</text>
</comment>
<keyword evidence="6" id="KW-0539">Nucleus</keyword>
<dbReference type="EMBL" id="CAUEEQ010048326">
    <property type="protein sequence ID" value="CAJ0959678.1"/>
    <property type="molecule type" value="Genomic_DNA"/>
</dbReference>
<evidence type="ECO:0000256" key="6">
    <source>
        <dbReference type="ARBA" id="ARBA00023242"/>
    </source>
</evidence>
<name>A0ABN9M749_9NEOB</name>